<dbReference type="Gene3D" id="3.30.700.10">
    <property type="entry name" value="Glycoprotein, Type 4 Pilin"/>
    <property type="match status" value="1"/>
</dbReference>
<sequence>MRARARLARRQQGLTLIELMVCITIAMLLAAAATPFALSWSHQSSVRQTHAQLRQGLSQLKATALRNPVAARSPDTSATLVTQAGQLCLHAGLPTELNCTAALWQSRVPASVTVAGASSSCVALDSNGLPLAANVGNRACARQPTFVISRGDETSQLIFD</sequence>
<gene>
    <name evidence="2" type="ORF">HNP55_003616</name>
</gene>
<dbReference type="InterPro" id="IPR045584">
    <property type="entry name" value="Pilin-like"/>
</dbReference>
<evidence type="ECO:0000313" key="2">
    <source>
        <dbReference type="EMBL" id="MBB4845070.1"/>
    </source>
</evidence>
<comment type="caution">
    <text evidence="2">The sequence shown here is derived from an EMBL/GenBank/DDBJ whole genome shotgun (WGS) entry which is preliminary data.</text>
</comment>
<keyword evidence="1" id="KW-1133">Transmembrane helix</keyword>
<dbReference type="Proteomes" id="UP000562027">
    <property type="component" value="Unassembled WGS sequence"/>
</dbReference>
<evidence type="ECO:0000256" key="1">
    <source>
        <dbReference type="SAM" id="Phobius"/>
    </source>
</evidence>
<proteinExistence type="predicted"/>
<keyword evidence="1" id="KW-0472">Membrane</keyword>
<dbReference type="AlphaFoldDB" id="A0A840LA72"/>
<dbReference type="Pfam" id="PF07963">
    <property type="entry name" value="N_methyl"/>
    <property type="match status" value="1"/>
</dbReference>
<organism evidence="2 3">
    <name type="scientific">Roseateles oligotrophus</name>
    <dbReference type="NCBI Taxonomy" id="1769250"/>
    <lineage>
        <taxon>Bacteria</taxon>
        <taxon>Pseudomonadati</taxon>
        <taxon>Pseudomonadota</taxon>
        <taxon>Betaproteobacteria</taxon>
        <taxon>Burkholderiales</taxon>
        <taxon>Sphaerotilaceae</taxon>
        <taxon>Roseateles</taxon>
    </lineage>
</organism>
<protein>
    <submittedName>
        <fullName evidence="2">Prepilin-type N-terminal cleavage/methylation domain-containing protein</fullName>
    </submittedName>
</protein>
<feature type="transmembrane region" description="Helical" evidence="1">
    <location>
        <begin position="12"/>
        <end position="38"/>
    </location>
</feature>
<dbReference type="InterPro" id="IPR012902">
    <property type="entry name" value="N_methyl_site"/>
</dbReference>
<name>A0A840LA72_9BURK</name>
<keyword evidence="3" id="KW-1185">Reference proteome</keyword>
<keyword evidence="1" id="KW-0812">Transmembrane</keyword>
<evidence type="ECO:0000313" key="3">
    <source>
        <dbReference type="Proteomes" id="UP000562027"/>
    </source>
</evidence>
<dbReference type="EMBL" id="JACHLP010000007">
    <property type="protein sequence ID" value="MBB4845070.1"/>
    <property type="molecule type" value="Genomic_DNA"/>
</dbReference>
<dbReference type="SUPFAM" id="SSF54523">
    <property type="entry name" value="Pili subunits"/>
    <property type="match status" value="1"/>
</dbReference>
<dbReference type="NCBIfam" id="TIGR02532">
    <property type="entry name" value="IV_pilin_GFxxxE"/>
    <property type="match status" value="1"/>
</dbReference>
<reference evidence="2 3" key="1">
    <citation type="submission" date="2020-08" db="EMBL/GenBank/DDBJ databases">
        <title>Functional genomics of gut bacteria from endangered species of beetles.</title>
        <authorList>
            <person name="Carlos-Shanley C."/>
        </authorList>
    </citation>
    <scope>NUCLEOTIDE SEQUENCE [LARGE SCALE GENOMIC DNA]</scope>
    <source>
        <strain evidence="2 3">S00239</strain>
    </source>
</reference>
<accession>A0A840LA72</accession>